<evidence type="ECO:0000313" key="4">
    <source>
        <dbReference type="Proteomes" id="UP000094526"/>
    </source>
</evidence>
<gene>
    <name evidence="3" type="ORF">CLCR_06655</name>
</gene>
<feature type="region of interest" description="Disordered" evidence="1">
    <location>
        <begin position="1"/>
        <end position="135"/>
    </location>
</feature>
<dbReference type="STRING" id="86049.A0A1C1CMG9"/>
<feature type="region of interest" description="Disordered" evidence="1">
    <location>
        <begin position="783"/>
        <end position="880"/>
    </location>
</feature>
<evidence type="ECO:0000256" key="1">
    <source>
        <dbReference type="SAM" id="MobiDB-lite"/>
    </source>
</evidence>
<keyword evidence="4" id="KW-1185">Reference proteome</keyword>
<feature type="domain" description="DUF8004" evidence="2">
    <location>
        <begin position="363"/>
        <end position="456"/>
    </location>
</feature>
<dbReference type="PANTHER" id="PTHR39601">
    <property type="entry name" value="CHORIOGENIN HMINOR"/>
    <property type="match status" value="1"/>
</dbReference>
<dbReference type="AlphaFoldDB" id="A0A1C1CMG9"/>
<dbReference type="OrthoDB" id="5300331at2759"/>
<dbReference type="Pfam" id="PF26013">
    <property type="entry name" value="DUF8004"/>
    <property type="match status" value="1"/>
</dbReference>
<protein>
    <recommendedName>
        <fullName evidence="2">DUF8004 domain-containing protein</fullName>
    </recommendedName>
</protein>
<feature type="compositionally biased region" description="Polar residues" evidence="1">
    <location>
        <begin position="81"/>
        <end position="97"/>
    </location>
</feature>
<dbReference type="Proteomes" id="UP000094526">
    <property type="component" value="Unassembled WGS sequence"/>
</dbReference>
<sequence>MAKRLSSLFSLSRDGDHHNHHQQTEATPATASSPQTAPHSPHKLHKSRFASSSQIDLNDGLPPLAPPPLLTESGSVRPPSSHRSGTDSRPTSRNSSAHSRDGSRSRPQTPNLLIPPGNTGSPGLPATSPVAKITKKKSWLPGKSDKHRFEDGPTSSKAWIAGIRDHMPYDLAPLSKGERVPDLWNDRGDTVIYLYPPSSGKGPCFRIDSALLADSSSLITLRRQSPTSPVDRNGDIPQIQTPFSALSMSSQQIRPPSQDSSSTYRTTNFSVPNIVTSFTEEKHVYLPLAFDADLSQPESEPQGDDFELVVLYRNFFAFLVGGALVSTHRQLSLFSIFMGISTILKRLGFSNSDGSTWGDVPYSSFSRYCDELRLADVRSSREKTIEAIVLGEHLKSWPLYNEGFCHAVGRLADLKSIKSPKYEMMSPITRNRLERAQIDLEQRLLVVRSKLEDFDFPSMFAGIANSQTATEAKLIRFKEWKAAFLDFRRFMLSYLRRRYGAWPPKASSKKNNFEESGLNRILLRELYKDLTDLYDILVDRSSFTTRTADMPPMDEDAETSDQNETIQHAIRRIESEYDRATPPVLPPVPFDTPLIPQFSNSFNRRHVLMSDKSAASNKKLKENEINEVLLGSYNRESINASTFIQDFFNYERQLGKGKTLEQVVDARCGQWLFVYAVLQALPMTVVDARDLKHTEGVEYFLCVAPRGGRPWLKEDQSVSRAWYNVSNGGGYVSLPADLIDHSVEGVYRRSHCWTEASKWTQQSPQHAVIDTFHRADTNGLLPRPASALVQSPSASPAQSPYASPLHSPLLRPISPPGSPGLRPSSRDRISVNLGLEATEAPPSVRSSSRPPPILNPNITFDAILGTTDEGAKGKGKKGKK</sequence>
<proteinExistence type="predicted"/>
<feature type="compositionally biased region" description="Low complexity" evidence="1">
    <location>
        <begin position="784"/>
        <end position="812"/>
    </location>
</feature>
<accession>A0A1C1CMG9</accession>
<comment type="caution">
    <text evidence="3">The sequence shown here is derived from an EMBL/GenBank/DDBJ whole genome shotgun (WGS) entry which is preliminary data.</text>
</comment>
<reference evidence="4" key="1">
    <citation type="submission" date="2015-07" db="EMBL/GenBank/DDBJ databases">
        <authorList>
            <person name="Teixeira M.M."/>
            <person name="Souza R.C."/>
            <person name="Almeida L.G."/>
            <person name="Vicente V.A."/>
            <person name="de Hoog S."/>
            <person name="Bocca A.L."/>
            <person name="de Almeida S.R."/>
            <person name="Vasconcelos A.T."/>
            <person name="Felipe M.S."/>
        </authorList>
    </citation>
    <scope>NUCLEOTIDE SEQUENCE [LARGE SCALE GENOMIC DNA]</scope>
    <source>
        <strain evidence="4">KSF</strain>
    </source>
</reference>
<dbReference type="InterPro" id="IPR058317">
    <property type="entry name" value="DUF8004"/>
</dbReference>
<evidence type="ECO:0000259" key="2">
    <source>
        <dbReference type="Pfam" id="PF26013"/>
    </source>
</evidence>
<dbReference type="EMBL" id="LGRB01000010">
    <property type="protein sequence ID" value="OCT49704.1"/>
    <property type="molecule type" value="Genomic_DNA"/>
</dbReference>
<evidence type="ECO:0000313" key="3">
    <source>
        <dbReference type="EMBL" id="OCT49704.1"/>
    </source>
</evidence>
<name>A0A1C1CMG9_9EURO</name>
<dbReference type="VEuPathDB" id="FungiDB:CLCR_06655"/>
<dbReference type="PANTHER" id="PTHR39601:SF2">
    <property type="entry name" value="CHORIOGENIN HMINOR"/>
    <property type="match status" value="1"/>
</dbReference>
<feature type="compositionally biased region" description="Low complexity" evidence="1">
    <location>
        <begin position="24"/>
        <end position="39"/>
    </location>
</feature>
<dbReference type="eggNOG" id="ENOG502QUVC">
    <property type="taxonomic scope" value="Eukaryota"/>
</dbReference>
<dbReference type="VEuPathDB" id="FungiDB:G647_09949"/>
<organism evidence="3 4">
    <name type="scientific">Cladophialophora carrionii</name>
    <dbReference type="NCBI Taxonomy" id="86049"/>
    <lineage>
        <taxon>Eukaryota</taxon>
        <taxon>Fungi</taxon>
        <taxon>Dikarya</taxon>
        <taxon>Ascomycota</taxon>
        <taxon>Pezizomycotina</taxon>
        <taxon>Eurotiomycetes</taxon>
        <taxon>Chaetothyriomycetidae</taxon>
        <taxon>Chaetothyriales</taxon>
        <taxon>Herpotrichiellaceae</taxon>
        <taxon>Cladophialophora</taxon>
    </lineage>
</organism>